<evidence type="ECO:0000313" key="4">
    <source>
        <dbReference type="Proteomes" id="UP000092600"/>
    </source>
</evidence>
<reference evidence="3 4" key="1">
    <citation type="journal article" date="2016" name="DNA Res.">
        <title>The draft genome of MD-2 pineapple using hybrid error correction of long reads.</title>
        <authorList>
            <person name="Redwan R.M."/>
            <person name="Saidin A."/>
            <person name="Kumar S.V."/>
        </authorList>
    </citation>
    <scope>NUCLEOTIDE SEQUENCE [LARGE SCALE GENOMIC DNA]</scope>
    <source>
        <strain evidence="4">cv. MD2</strain>
        <tissue evidence="3">Leaf</tissue>
    </source>
</reference>
<gene>
    <name evidence="3" type="ORF">ACMD2_06476</name>
</gene>
<dbReference type="PANTHER" id="PTHR31236">
    <property type="entry name" value="BURP DOMAIN PROTEIN USPL1-LIKE"/>
    <property type="match status" value="1"/>
</dbReference>
<evidence type="ECO:0000259" key="2">
    <source>
        <dbReference type="PROSITE" id="PS51277"/>
    </source>
</evidence>
<feature type="non-terminal residue" evidence="3">
    <location>
        <position position="1"/>
    </location>
</feature>
<dbReference type="SMART" id="SM01045">
    <property type="entry name" value="BURP"/>
    <property type="match status" value="1"/>
</dbReference>
<dbReference type="Pfam" id="PF03181">
    <property type="entry name" value="BURP"/>
    <property type="match status" value="1"/>
</dbReference>
<dbReference type="PANTHER" id="PTHR31236:SF2">
    <property type="entry name" value="BURP DOMAIN PROTEIN RD22"/>
    <property type="match status" value="1"/>
</dbReference>
<comment type="caution">
    <text evidence="3">The sequence shown here is derived from an EMBL/GenBank/DDBJ whole genome shotgun (WGS) entry which is preliminary data.</text>
</comment>
<dbReference type="AlphaFoldDB" id="A0A199UDU3"/>
<name>A0A199UDU3_ANACO</name>
<keyword evidence="1" id="KW-0732">Signal</keyword>
<dbReference type="InterPro" id="IPR004873">
    <property type="entry name" value="BURP_dom"/>
</dbReference>
<evidence type="ECO:0000256" key="1">
    <source>
        <dbReference type="SAM" id="SignalP"/>
    </source>
</evidence>
<dbReference type="PROSITE" id="PS51277">
    <property type="entry name" value="BURP"/>
    <property type="match status" value="1"/>
</dbReference>
<feature type="domain" description="BURP" evidence="2">
    <location>
        <begin position="143"/>
        <end position="356"/>
    </location>
</feature>
<accession>A0A199UDU3</accession>
<protein>
    <submittedName>
        <fullName evidence="3">BURP domain-containing protein 3</fullName>
    </submittedName>
</protein>
<feature type="chain" id="PRO_5008285175" evidence="1">
    <location>
        <begin position="46"/>
        <end position="357"/>
    </location>
</feature>
<evidence type="ECO:0000313" key="3">
    <source>
        <dbReference type="EMBL" id="OAY62914.1"/>
    </source>
</evidence>
<dbReference type="Proteomes" id="UP000092600">
    <property type="component" value="Unassembled WGS sequence"/>
</dbReference>
<dbReference type="EMBL" id="LSRQ01008414">
    <property type="protein sequence ID" value="OAY62914.1"/>
    <property type="molecule type" value="Genomic_DNA"/>
</dbReference>
<dbReference type="InterPro" id="IPR044816">
    <property type="entry name" value="BURP"/>
</dbReference>
<sequence length="357" mass="39157">FPNPYINPSLRSPLNSLQVYRASNMGRWLPLLSLLLVAAAATAHATSPAQVYWRSILPNTPMPSAISNLLSSQTAAEEKAASWASVGKGVGVHVDPGKRKPTTSVHVGPRWAGVSVGPFATGNIRYDASDTELREDPSVAPNFFREKDLRPGKRMTLHFPELTFAPAFLPRKEADSIPFSVEKIPEVLSRFAIQPDSIEAQWMRKTARDCEAPAMKGEKKLCATSLESMVDFSTSSLGTRDVRAVSTTFAKKGAMKQEYTIVSSGIRKLARSDGVVCHMDVYAYAVFYCHLVESTRVYMVKMVGKDGAAVDAAAVCHVDTAAWNPKHLAFQVLKVKPGTVPVCHFLLQDHVVWTRRT</sequence>
<organism evidence="3 4">
    <name type="scientific">Ananas comosus</name>
    <name type="common">Pineapple</name>
    <name type="synonym">Ananas ananas</name>
    <dbReference type="NCBI Taxonomy" id="4615"/>
    <lineage>
        <taxon>Eukaryota</taxon>
        <taxon>Viridiplantae</taxon>
        <taxon>Streptophyta</taxon>
        <taxon>Embryophyta</taxon>
        <taxon>Tracheophyta</taxon>
        <taxon>Spermatophyta</taxon>
        <taxon>Magnoliopsida</taxon>
        <taxon>Liliopsida</taxon>
        <taxon>Poales</taxon>
        <taxon>Bromeliaceae</taxon>
        <taxon>Bromelioideae</taxon>
        <taxon>Ananas</taxon>
    </lineage>
</organism>
<feature type="signal peptide" evidence="1">
    <location>
        <begin position="1"/>
        <end position="45"/>
    </location>
</feature>
<proteinExistence type="predicted"/>
<dbReference type="STRING" id="4615.A0A199UDU3"/>